<accession>A0ABU8C079</accession>
<reference evidence="1" key="1">
    <citation type="submission" date="2024-02" db="EMBL/GenBank/DDBJ databases">
        <title>Genome sequences of strain Gemmobacter sp. JM10B15.</title>
        <authorList>
            <person name="Zhang M."/>
        </authorList>
    </citation>
    <scope>NUCLEOTIDE SEQUENCE</scope>
    <source>
        <strain evidence="1">JM10B15</strain>
    </source>
</reference>
<sequence length="220" mass="24624">MTDQSPHPDFSAIPDGIILIDGIEHMADGRGAKIPVSMIKPMDQLIDQTVRKILGFAIPLSDQVSRFKQHTFDDIGALEALLAEKYEAKLGGPKGNKTLMTHDTLFKVSVQVADNIAFGPELQVAKGLIDECLNEWAEGARDEIRTIVTRAFNTDKEGQINRAEIFMLLRLEIKDERWRRAMEAIRDAMRVVGSKTYVRCHRRAAIDAPWEAVTIDLAKA</sequence>
<dbReference type="EMBL" id="JBALHR010000022">
    <property type="protein sequence ID" value="MEH7830358.1"/>
    <property type="molecule type" value="Genomic_DNA"/>
</dbReference>
<evidence type="ECO:0000313" key="2">
    <source>
        <dbReference type="Proteomes" id="UP001431963"/>
    </source>
</evidence>
<name>A0ABU8C079_9RHOB</name>
<dbReference type="InterPro" id="IPR021505">
    <property type="entry name" value="Phage_B3_Orf6"/>
</dbReference>
<comment type="caution">
    <text evidence="1">The sequence shown here is derived from an EMBL/GenBank/DDBJ whole genome shotgun (WGS) entry which is preliminary data.</text>
</comment>
<dbReference type="RefSeq" id="WP_335425401.1">
    <property type="nucleotide sequence ID" value="NZ_JBALHR010000022.1"/>
</dbReference>
<proteinExistence type="predicted"/>
<dbReference type="Pfam" id="PF11363">
    <property type="entry name" value="DUF3164"/>
    <property type="match status" value="1"/>
</dbReference>
<keyword evidence="2" id="KW-1185">Reference proteome</keyword>
<evidence type="ECO:0000313" key="1">
    <source>
        <dbReference type="EMBL" id="MEH7830358.1"/>
    </source>
</evidence>
<protein>
    <submittedName>
        <fullName evidence="1">DUF3164 family protein</fullName>
    </submittedName>
</protein>
<gene>
    <name evidence="1" type="ORF">V6590_19580</name>
</gene>
<organism evidence="1 2">
    <name type="scientific">Gemmobacter denitrificans</name>
    <dbReference type="NCBI Taxonomy" id="3123040"/>
    <lineage>
        <taxon>Bacteria</taxon>
        <taxon>Pseudomonadati</taxon>
        <taxon>Pseudomonadota</taxon>
        <taxon>Alphaproteobacteria</taxon>
        <taxon>Rhodobacterales</taxon>
        <taxon>Paracoccaceae</taxon>
        <taxon>Gemmobacter</taxon>
    </lineage>
</organism>
<dbReference type="Proteomes" id="UP001431963">
    <property type="component" value="Unassembled WGS sequence"/>
</dbReference>